<keyword evidence="3" id="KW-1185">Reference proteome</keyword>
<reference evidence="2 3" key="1">
    <citation type="submission" date="2015-03" db="EMBL/GenBank/DDBJ databases">
        <authorList>
            <consortium name="Pathogen Informatics"/>
            <person name="Murphy D."/>
        </authorList>
    </citation>
    <scope>NUCLEOTIDE SEQUENCE [LARGE SCALE GENOMIC DNA]</scope>
    <source>
        <strain evidence="3">type strain: CIP110230</strain>
        <strain evidence="2">Type strain: CIP110230</strain>
    </source>
</reference>
<reference evidence="4" key="3">
    <citation type="submission" date="2015-03" db="EMBL/GenBank/DDBJ databases">
        <authorList>
            <consortium name="Pathogen Informatics"/>
        </authorList>
    </citation>
    <scope>NUCLEOTIDE SEQUENCE [LARGE SCALE GENOMIC DNA]</scope>
    <source>
        <strain evidence="4">A125KOH2</strain>
    </source>
</reference>
<dbReference type="EMBL" id="CQAZ01000016">
    <property type="protein sequence ID" value="CNH74754.1"/>
    <property type="molecule type" value="Genomic_DNA"/>
</dbReference>
<dbReference type="Proteomes" id="UP000045840">
    <property type="component" value="Unassembled WGS sequence"/>
</dbReference>
<accession>A0A0T9PPC7</accession>
<proteinExistence type="predicted"/>
<reference evidence="1" key="2">
    <citation type="submission" date="2015-03" db="EMBL/GenBank/DDBJ databases">
        <authorList>
            <person name="Murphy D."/>
        </authorList>
    </citation>
    <scope>NUCLEOTIDE SEQUENCE [LARGE SCALE GENOMIC DNA]</scope>
    <source>
        <strain evidence="1">A125KOH2</strain>
    </source>
</reference>
<dbReference type="Proteomes" id="UP000044625">
    <property type="component" value="Unassembled WGS sequence"/>
</dbReference>
<dbReference type="AlphaFoldDB" id="A0A0T9PPC7"/>
<organism evidence="1 4">
    <name type="scientific">Yersinia pekkanenii</name>
    <dbReference type="NCBI Taxonomy" id="1288385"/>
    <lineage>
        <taxon>Bacteria</taxon>
        <taxon>Pseudomonadati</taxon>
        <taxon>Pseudomonadota</taxon>
        <taxon>Gammaproteobacteria</taxon>
        <taxon>Enterobacterales</taxon>
        <taxon>Yersiniaceae</taxon>
        <taxon>Yersinia</taxon>
    </lineage>
</organism>
<protein>
    <submittedName>
        <fullName evidence="1">Uncharacterized protein</fullName>
    </submittedName>
</protein>
<gene>
    <name evidence="1" type="ORF">ERS008529_02015</name>
    <name evidence="2" type="ORF">ERS137968_04849</name>
</gene>
<dbReference type="EMBL" id="CWJL01000091">
    <property type="protein sequence ID" value="CRY69693.1"/>
    <property type="molecule type" value="Genomic_DNA"/>
</dbReference>
<evidence type="ECO:0000313" key="2">
    <source>
        <dbReference type="EMBL" id="CRY69693.1"/>
    </source>
</evidence>
<evidence type="ECO:0000313" key="4">
    <source>
        <dbReference type="Proteomes" id="UP000045840"/>
    </source>
</evidence>
<name>A0A0T9PPC7_9GAMM</name>
<sequence length="77" mass="8998">MRINGERPSSQKITYLGKKDDVDNMKIDWFLSSQDGNMYGLEYFRRNDKVWLNVQLLQNSMNAPKIIGSFPCKKLPD</sequence>
<evidence type="ECO:0000313" key="1">
    <source>
        <dbReference type="EMBL" id="CNH74754.1"/>
    </source>
</evidence>
<evidence type="ECO:0000313" key="3">
    <source>
        <dbReference type="Proteomes" id="UP000044625"/>
    </source>
</evidence>